<organism evidence="2 3">
    <name type="scientific">Bacillus cereus</name>
    <dbReference type="NCBI Taxonomy" id="1396"/>
    <lineage>
        <taxon>Bacteria</taxon>
        <taxon>Bacillati</taxon>
        <taxon>Bacillota</taxon>
        <taxon>Bacilli</taxon>
        <taxon>Bacillales</taxon>
        <taxon>Bacillaceae</taxon>
        <taxon>Bacillus</taxon>
        <taxon>Bacillus cereus group</taxon>
    </lineage>
</organism>
<evidence type="ECO:0000313" key="3">
    <source>
        <dbReference type="Proteomes" id="UP000222054"/>
    </source>
</evidence>
<feature type="domain" description="Immunity protein Imm33" evidence="1">
    <location>
        <begin position="17"/>
        <end position="89"/>
    </location>
</feature>
<dbReference type="InterPro" id="IPR018689">
    <property type="entry name" value="Imm33_dom"/>
</dbReference>
<reference evidence="2 3" key="1">
    <citation type="submission" date="2017-09" db="EMBL/GenBank/DDBJ databases">
        <title>Large-scale bioinformatics analysis of Bacillus genomes uncovers conserved roles of natural products in bacterial physiology.</title>
        <authorList>
            <consortium name="Agbiome Team Llc"/>
            <person name="Bleich R.M."/>
            <person name="Grubbs K.J."/>
            <person name="Santa Maria K.C."/>
            <person name="Allen S.E."/>
            <person name="Farag S."/>
            <person name="Shank E.A."/>
            <person name="Bowers A."/>
        </authorList>
    </citation>
    <scope>NUCLEOTIDE SEQUENCE [LARGE SCALE GENOMIC DNA]</scope>
    <source>
        <strain evidence="2 3">AFS053130</strain>
    </source>
</reference>
<name>A0A2B9E2H5_BACCE</name>
<dbReference type="AlphaFoldDB" id="A0A2B9E2H5"/>
<evidence type="ECO:0000313" key="2">
    <source>
        <dbReference type="EMBL" id="PGM93926.1"/>
    </source>
</evidence>
<sequence length="119" mass="13545">MRSVNMKVNNSDYGGFIVSKNVVAGKSIRYTFREKSEIPQLNGWTIYSSEDDDEYVNDSSNFQVLGASSILEIAPVMLEIFDAPYGTDLCWLYEEDIHVGFYDLISENEKEIDQILKGN</sequence>
<dbReference type="Pfam" id="PF09951">
    <property type="entry name" value="Imm33"/>
    <property type="match status" value="1"/>
</dbReference>
<proteinExistence type="predicted"/>
<dbReference type="Proteomes" id="UP000222054">
    <property type="component" value="Unassembled WGS sequence"/>
</dbReference>
<dbReference type="EMBL" id="NUHO01000042">
    <property type="protein sequence ID" value="PGM93926.1"/>
    <property type="molecule type" value="Genomic_DNA"/>
</dbReference>
<evidence type="ECO:0000259" key="1">
    <source>
        <dbReference type="Pfam" id="PF09951"/>
    </source>
</evidence>
<protein>
    <submittedName>
        <fullName evidence="2">DUF2185 domain-containing protein</fullName>
    </submittedName>
</protein>
<gene>
    <name evidence="2" type="ORF">CN958_12145</name>
</gene>
<comment type="caution">
    <text evidence="2">The sequence shown here is derived from an EMBL/GenBank/DDBJ whole genome shotgun (WGS) entry which is preliminary data.</text>
</comment>
<accession>A0A2B9E2H5</accession>